<accession>A0AAW0FU21</accession>
<feature type="domain" description="Amidase" evidence="2">
    <location>
        <begin position="48"/>
        <end position="512"/>
    </location>
</feature>
<sequence>MRVLKVLALVFLTSATVTAVKPAFPDLYEASVTELQAGLDAGHFTSVDLVKAYFARIDEVNLKGPELRAVLEISPSALDTAAALDKERKKSGKRSLLHGIPILLKDNIATVASEGMNTTAGSFSLLNSIVPSDAGVVKRLRKAGAIILGKANLSEFAHFRGNLPSGWSGRGGQCTNAYFPHADPCGSSSGSGVAASIGLAAVTLGTETDGSITCPSSNNNLVGIKPTVGLTSRAGVIPISSHQDTVGPMVRSVSDAAIVLSIIAGPDPNDNFTLAQPTPIPDFTKALNANALKGKRIGVPRLVFLNDSITGNDPFINVVFEQALETIRGLGATVVDPADLPSAETPELVVSNNETIVLDVDFKIQLTAYYEALIANPSGVRSLADLIKFNDANPELEEPPRFEDQSELIESEATTGMNSTYFDALTFNKELGGTQGIDAALKEHNLDALVLPAQGFTTVPAAIAGYPIVTVPLGFFPNNVTIGLAGPETVYPAPGVPFGLSFLGTAFSEMQLISFAFAYEQKTQTRLQRRAFLEAIPKTQLVDVVGKFGDDRERCETRSDVGGCMCTLGAAQLIQQHPNTIA</sequence>
<dbReference type="Proteomes" id="UP001385951">
    <property type="component" value="Unassembled WGS sequence"/>
</dbReference>
<keyword evidence="1" id="KW-0732">Signal</keyword>
<reference evidence="3 4" key="1">
    <citation type="submission" date="2022-09" db="EMBL/GenBank/DDBJ databases">
        <authorList>
            <person name="Palmer J.M."/>
        </authorList>
    </citation>
    <scope>NUCLEOTIDE SEQUENCE [LARGE SCALE GENOMIC DNA]</scope>
    <source>
        <strain evidence="3 4">DSM 7382</strain>
    </source>
</reference>
<dbReference type="InterPro" id="IPR023631">
    <property type="entry name" value="Amidase_dom"/>
</dbReference>
<organism evidence="3 4">
    <name type="scientific">Cerrena zonata</name>
    <dbReference type="NCBI Taxonomy" id="2478898"/>
    <lineage>
        <taxon>Eukaryota</taxon>
        <taxon>Fungi</taxon>
        <taxon>Dikarya</taxon>
        <taxon>Basidiomycota</taxon>
        <taxon>Agaricomycotina</taxon>
        <taxon>Agaricomycetes</taxon>
        <taxon>Polyporales</taxon>
        <taxon>Cerrenaceae</taxon>
        <taxon>Cerrena</taxon>
    </lineage>
</organism>
<evidence type="ECO:0000259" key="2">
    <source>
        <dbReference type="Pfam" id="PF01425"/>
    </source>
</evidence>
<dbReference type="EMBL" id="JASBNA010000032">
    <property type="protein sequence ID" value="KAK7683069.1"/>
    <property type="molecule type" value="Genomic_DNA"/>
</dbReference>
<dbReference type="InterPro" id="IPR036928">
    <property type="entry name" value="AS_sf"/>
</dbReference>
<dbReference type="Gene3D" id="3.90.1300.10">
    <property type="entry name" value="Amidase signature (AS) domain"/>
    <property type="match status" value="1"/>
</dbReference>
<dbReference type="PANTHER" id="PTHR42678">
    <property type="entry name" value="AMIDASE"/>
    <property type="match status" value="1"/>
</dbReference>
<comment type="caution">
    <text evidence="3">The sequence shown here is derived from an EMBL/GenBank/DDBJ whole genome shotgun (WGS) entry which is preliminary data.</text>
</comment>
<feature type="signal peptide" evidence="1">
    <location>
        <begin position="1"/>
        <end position="19"/>
    </location>
</feature>
<gene>
    <name evidence="3" type="ORF">QCA50_013741</name>
</gene>
<proteinExistence type="predicted"/>
<dbReference type="SUPFAM" id="SSF75304">
    <property type="entry name" value="Amidase signature (AS) enzymes"/>
    <property type="match status" value="1"/>
</dbReference>
<dbReference type="PANTHER" id="PTHR42678:SF34">
    <property type="entry name" value="OS04G0183300 PROTEIN"/>
    <property type="match status" value="1"/>
</dbReference>
<evidence type="ECO:0000256" key="1">
    <source>
        <dbReference type="SAM" id="SignalP"/>
    </source>
</evidence>
<evidence type="ECO:0000313" key="3">
    <source>
        <dbReference type="EMBL" id="KAK7683069.1"/>
    </source>
</evidence>
<keyword evidence="4" id="KW-1185">Reference proteome</keyword>
<dbReference type="AlphaFoldDB" id="A0AAW0FU21"/>
<protein>
    <recommendedName>
        <fullName evidence="2">Amidase domain-containing protein</fullName>
    </recommendedName>
</protein>
<feature type="chain" id="PRO_5043945509" description="Amidase domain-containing protein" evidence="1">
    <location>
        <begin position="20"/>
        <end position="582"/>
    </location>
</feature>
<dbReference type="Pfam" id="PF01425">
    <property type="entry name" value="Amidase"/>
    <property type="match status" value="1"/>
</dbReference>
<evidence type="ECO:0000313" key="4">
    <source>
        <dbReference type="Proteomes" id="UP001385951"/>
    </source>
</evidence>
<name>A0AAW0FU21_9APHY</name>